<evidence type="ECO:0000256" key="5">
    <source>
        <dbReference type="HAMAP-Rule" id="MF_01600"/>
    </source>
</evidence>
<dbReference type="EMBL" id="CP017634">
    <property type="protein sequence ID" value="ATW26034.1"/>
    <property type="molecule type" value="Genomic_DNA"/>
</dbReference>
<evidence type="ECO:0000256" key="6">
    <source>
        <dbReference type="SAM" id="MobiDB-lite"/>
    </source>
</evidence>
<keyword evidence="4 5" id="KW-0472">Membrane</keyword>
<accession>A0A3G1KUD7</accession>
<dbReference type="GO" id="GO:0005886">
    <property type="term" value="C:plasma membrane"/>
    <property type="evidence" value="ECO:0007669"/>
    <property type="project" value="UniProtKB-SubCell"/>
</dbReference>
<feature type="transmembrane region" description="Helical" evidence="5">
    <location>
        <begin position="219"/>
        <end position="242"/>
    </location>
</feature>
<evidence type="ECO:0000313" key="8">
    <source>
        <dbReference type="Proteomes" id="UP000323521"/>
    </source>
</evidence>
<evidence type="ECO:0000256" key="2">
    <source>
        <dbReference type="ARBA" id="ARBA00022692"/>
    </source>
</evidence>
<dbReference type="KEGG" id="fwa:DCMF_15755"/>
<dbReference type="AlphaFoldDB" id="A0A3G1KUD7"/>
<dbReference type="PANTHER" id="PTHR39344">
    <property type="entry name" value="UPF0182 PROTEIN SLL1060"/>
    <property type="match status" value="1"/>
</dbReference>
<dbReference type="Pfam" id="PF03699">
    <property type="entry name" value="UPF0182"/>
    <property type="match status" value="1"/>
</dbReference>
<dbReference type="OrthoDB" id="9763654at2"/>
<feature type="region of interest" description="Disordered" evidence="6">
    <location>
        <begin position="866"/>
        <end position="886"/>
    </location>
</feature>
<protein>
    <recommendedName>
        <fullName evidence="5">UPF0182 protein DCMF_15755</fullName>
    </recommendedName>
</protein>
<feature type="transmembrane region" description="Helical" evidence="5">
    <location>
        <begin position="262"/>
        <end position="284"/>
    </location>
</feature>
<comment type="caution">
    <text evidence="5">Lacks conserved residue(s) required for the propagation of feature annotation.</text>
</comment>
<proteinExistence type="inferred from homology"/>
<gene>
    <name evidence="7" type="ORF">DCMF_15755</name>
</gene>
<keyword evidence="8" id="KW-1185">Reference proteome</keyword>
<dbReference type="RefSeq" id="WP_148135306.1">
    <property type="nucleotide sequence ID" value="NZ_CP017634.1"/>
</dbReference>
<name>A0A3G1KUD7_FORW1</name>
<keyword evidence="1 5" id="KW-1003">Cell membrane</keyword>
<evidence type="ECO:0000313" key="7">
    <source>
        <dbReference type="EMBL" id="ATW26034.1"/>
    </source>
</evidence>
<organism evidence="7 8">
    <name type="scientific">Formimonas warabiya</name>
    <dbReference type="NCBI Taxonomy" id="1761012"/>
    <lineage>
        <taxon>Bacteria</taxon>
        <taxon>Bacillati</taxon>
        <taxon>Bacillota</taxon>
        <taxon>Clostridia</taxon>
        <taxon>Eubacteriales</taxon>
        <taxon>Peptococcaceae</taxon>
        <taxon>Candidatus Formimonas</taxon>
    </lineage>
</organism>
<feature type="transmembrane region" description="Helical" evidence="5">
    <location>
        <begin position="177"/>
        <end position="198"/>
    </location>
</feature>
<sequence length="913" mass="104646">MKKIRLFQVLAFLFFAALLIKITSGFYVNYIWFKNLGYSQLFTTPIIAKLSIGVISFLIFFLILFGMGLIAFRTYQRAEQENPSFWKNFRLRVLKYPDPAEEVNVTPINKRKVIAVIFVVSIAFSFILSLQTVENGWMKLLEYLNYAKFNVDDPIFHKDVSFYVFQMPFYNFVLNSLTSSLTMIFLASLFFFPLTGLIQLKGNLFKKGSLHIPRSIRRFWSCLIGILFILYGLKQIIAMYTIVYSQAGYVYGAGYTDIHVTLPLSIILAILAVLCSIAAFLFFFINDHRLVTRPIVIYLLAGILGMGVHSFVQYTVSNNEFFKEKPYIEREIKFTRLAYGLNDLVVKDYPGTAKITWENIQNNRSTIENIRLNDPNPLKAALSQNQGLTYYYQFNDIDIDRYQIDGKYRQVLLAPREISDKSLTEKAGTFVNLTMRYTHGYGIAATLANEIDESGYARLIVKDIPAKSEVQGIDIKEPRIYFGELTNDSRYGYVIGNTSAKEFDYTLGDNNMENVYQGSTGLKLTGLDKLFLSAYFNTFRFYFAGEITENSKLLMRRNIVDRVNTLMPYLKLDQDPYIVAADDGKLYWILDAYSFTDKFPYSSPVGDVNYLRNSVKIVIDAYNGTVNFYTFDTSDPIIKTVSAIFPGIFKDASAMPSNLKEHVRYPEDYFNIQSHILLNFHVDNPSIFYNREDTWDIAKKVTTEGTSNIDPYYTIMKLPGEQESEYTLTIPFTPASRQEQHRNNMVAWLAARNDGDEYGQLALYRMPKNVEIQGPLMIDSMIDQDPSISQKLTLWGQGDSEVIRGNLMVVPIDDGFIYVEPIYIRAEQQGASIPQMQAIVFAVDKKLILVETKSLDKAIAEFFGKKGLPEEPGQKPEPGQEQPQVVQPKESLLEKIEILKQQLLELEEEIRSM</sequence>
<dbReference type="GO" id="GO:0005576">
    <property type="term" value="C:extracellular region"/>
    <property type="evidence" value="ECO:0007669"/>
    <property type="project" value="TreeGrafter"/>
</dbReference>
<comment type="similarity">
    <text evidence="5">Belongs to the UPF0182 family.</text>
</comment>
<feature type="transmembrane region" description="Helical" evidence="5">
    <location>
        <begin position="296"/>
        <end position="316"/>
    </location>
</feature>
<comment type="subcellular location">
    <subcellularLocation>
        <location evidence="5">Cell membrane</location>
        <topology evidence="5">Multi-pass membrane protein</topology>
    </subcellularLocation>
</comment>
<evidence type="ECO:0000256" key="1">
    <source>
        <dbReference type="ARBA" id="ARBA00022475"/>
    </source>
</evidence>
<reference evidence="7 8" key="1">
    <citation type="submission" date="2016-10" db="EMBL/GenBank/DDBJ databases">
        <title>Complete Genome Sequence of Peptococcaceae strain DCMF.</title>
        <authorList>
            <person name="Edwards R.J."/>
            <person name="Holland S.I."/>
            <person name="Deshpande N.P."/>
            <person name="Wong Y.K."/>
            <person name="Ertan H."/>
            <person name="Manefield M."/>
            <person name="Russell T.L."/>
            <person name="Lee M.J."/>
        </authorList>
    </citation>
    <scope>NUCLEOTIDE SEQUENCE [LARGE SCALE GENOMIC DNA]</scope>
    <source>
        <strain evidence="7 8">DCMF</strain>
    </source>
</reference>
<evidence type="ECO:0000256" key="3">
    <source>
        <dbReference type="ARBA" id="ARBA00022989"/>
    </source>
</evidence>
<dbReference type="PANTHER" id="PTHR39344:SF1">
    <property type="entry name" value="UPF0182 PROTEIN SLL1060"/>
    <property type="match status" value="1"/>
</dbReference>
<keyword evidence="2 5" id="KW-0812">Transmembrane</keyword>
<dbReference type="Proteomes" id="UP000323521">
    <property type="component" value="Chromosome"/>
</dbReference>
<dbReference type="InterPro" id="IPR005372">
    <property type="entry name" value="UPF0182"/>
</dbReference>
<dbReference type="HAMAP" id="MF_01600">
    <property type="entry name" value="UPF0182"/>
    <property type="match status" value="1"/>
</dbReference>
<keyword evidence="3 5" id="KW-1133">Transmembrane helix</keyword>
<evidence type="ECO:0000256" key="4">
    <source>
        <dbReference type="ARBA" id="ARBA00023136"/>
    </source>
</evidence>
<feature type="transmembrane region" description="Helical" evidence="5">
    <location>
        <begin position="113"/>
        <end position="133"/>
    </location>
</feature>
<feature type="compositionally biased region" description="Low complexity" evidence="6">
    <location>
        <begin position="876"/>
        <end position="886"/>
    </location>
</feature>
<feature type="transmembrane region" description="Helical" evidence="5">
    <location>
        <begin position="49"/>
        <end position="72"/>
    </location>
</feature>